<evidence type="ECO:0000256" key="2">
    <source>
        <dbReference type="ARBA" id="ARBA00023002"/>
    </source>
</evidence>
<name>A0A6J6EZ51_9ZZZZ</name>
<evidence type="ECO:0000259" key="3">
    <source>
        <dbReference type="SMART" id="SM00822"/>
    </source>
</evidence>
<dbReference type="InterPro" id="IPR051687">
    <property type="entry name" value="Peroxisomal_Beta-Oxidation"/>
</dbReference>
<gene>
    <name evidence="4" type="ORF">UFOPK1722_01068</name>
</gene>
<dbReference type="FunFam" id="3.40.50.720:FF:000446">
    <property type="entry name" value="Short chain dehydrogenase"/>
    <property type="match status" value="1"/>
</dbReference>
<dbReference type="Gene3D" id="3.40.50.720">
    <property type="entry name" value="NAD(P)-binding Rossmann-like Domain"/>
    <property type="match status" value="1"/>
</dbReference>
<accession>A0A6J6EZ51</accession>
<reference evidence="4" key="1">
    <citation type="submission" date="2020-05" db="EMBL/GenBank/DDBJ databases">
        <authorList>
            <person name="Chiriac C."/>
            <person name="Salcher M."/>
            <person name="Ghai R."/>
            <person name="Kavagutti S V."/>
        </authorList>
    </citation>
    <scope>NUCLEOTIDE SEQUENCE</scope>
</reference>
<dbReference type="Pfam" id="PF00106">
    <property type="entry name" value="adh_short"/>
    <property type="match status" value="1"/>
</dbReference>
<keyword evidence="2" id="KW-0560">Oxidoreductase</keyword>
<sequence length="299" mass="31369">MTKNKMCEGRICAVTGAGRGIGREYALLLAAEGAKVVVNDFGGARDGSASGGSNPAQDVVDEITAAGGEAVAHLGDASSYADAQAMVKLAIDTYGGIDVVVNNAGILRDRMLFSMSEEEWDSVIKVHLKGTWASSRVVAEYWRNRAKEGLKNDGRIINTTSVSGLYGNPGQSNYGAAKAGIATFTLIAAEELARYGVTCNAVAPGALTRLTEDLGLPPEMLARFGPEWVAPVITWLASSQSADVTGQVIESNGSLLGIAQGWIRGPHVTNPPLDPHEMDAVIRGLLAKATPRTKMSDIN</sequence>
<dbReference type="PANTHER" id="PTHR45024:SF2">
    <property type="entry name" value="SCP2 DOMAIN-CONTAINING PROTEIN"/>
    <property type="match status" value="1"/>
</dbReference>
<dbReference type="EMBL" id="CAEZTS010000088">
    <property type="protein sequence ID" value="CAB4581396.1"/>
    <property type="molecule type" value="Genomic_DNA"/>
</dbReference>
<dbReference type="PROSITE" id="PS00061">
    <property type="entry name" value="ADH_SHORT"/>
    <property type="match status" value="1"/>
</dbReference>
<dbReference type="SUPFAM" id="SSF51735">
    <property type="entry name" value="NAD(P)-binding Rossmann-fold domains"/>
    <property type="match status" value="1"/>
</dbReference>
<comment type="similarity">
    <text evidence="1">Belongs to the short-chain dehydrogenases/reductases (SDR) family.</text>
</comment>
<dbReference type="AlphaFoldDB" id="A0A6J6EZ51"/>
<dbReference type="PANTHER" id="PTHR45024">
    <property type="entry name" value="DEHYDROGENASES, SHORT CHAIN"/>
    <property type="match status" value="1"/>
</dbReference>
<dbReference type="PRINTS" id="PR00081">
    <property type="entry name" value="GDHRDH"/>
</dbReference>
<dbReference type="InterPro" id="IPR036291">
    <property type="entry name" value="NAD(P)-bd_dom_sf"/>
</dbReference>
<dbReference type="GO" id="GO:0016491">
    <property type="term" value="F:oxidoreductase activity"/>
    <property type="evidence" value="ECO:0007669"/>
    <property type="project" value="UniProtKB-KW"/>
</dbReference>
<dbReference type="PRINTS" id="PR00080">
    <property type="entry name" value="SDRFAMILY"/>
</dbReference>
<organism evidence="4">
    <name type="scientific">freshwater metagenome</name>
    <dbReference type="NCBI Taxonomy" id="449393"/>
    <lineage>
        <taxon>unclassified sequences</taxon>
        <taxon>metagenomes</taxon>
        <taxon>ecological metagenomes</taxon>
    </lineage>
</organism>
<proteinExistence type="inferred from homology"/>
<dbReference type="InterPro" id="IPR057326">
    <property type="entry name" value="KR_dom"/>
</dbReference>
<evidence type="ECO:0000313" key="4">
    <source>
        <dbReference type="EMBL" id="CAB4581396.1"/>
    </source>
</evidence>
<dbReference type="InterPro" id="IPR020904">
    <property type="entry name" value="Sc_DH/Rdtase_CS"/>
</dbReference>
<dbReference type="InterPro" id="IPR002347">
    <property type="entry name" value="SDR_fam"/>
</dbReference>
<evidence type="ECO:0000256" key="1">
    <source>
        <dbReference type="ARBA" id="ARBA00006484"/>
    </source>
</evidence>
<feature type="domain" description="Ketoreductase" evidence="3">
    <location>
        <begin position="10"/>
        <end position="213"/>
    </location>
</feature>
<protein>
    <submittedName>
        <fullName evidence="4">Unannotated protein</fullName>
    </submittedName>
</protein>
<dbReference type="SMART" id="SM00822">
    <property type="entry name" value="PKS_KR"/>
    <property type="match status" value="1"/>
</dbReference>